<dbReference type="Pfam" id="PF00111">
    <property type="entry name" value="Fer2"/>
    <property type="match status" value="1"/>
</dbReference>
<dbReference type="InterPro" id="IPR001041">
    <property type="entry name" value="2Fe-2S_ferredoxin-type"/>
</dbReference>
<feature type="region of interest" description="Disordered" evidence="1">
    <location>
        <begin position="126"/>
        <end position="189"/>
    </location>
</feature>
<dbReference type="Proteomes" id="UP001324634">
    <property type="component" value="Chromosome"/>
</dbReference>
<gene>
    <name evidence="3" type="ORF">SOO65_10795</name>
</gene>
<feature type="compositionally biased region" description="Basic residues" evidence="1">
    <location>
        <begin position="164"/>
        <end position="175"/>
    </location>
</feature>
<dbReference type="CDD" id="cd00207">
    <property type="entry name" value="fer2"/>
    <property type="match status" value="1"/>
</dbReference>
<evidence type="ECO:0000259" key="2">
    <source>
        <dbReference type="PROSITE" id="PS51085"/>
    </source>
</evidence>
<dbReference type="RefSeq" id="WP_321389402.1">
    <property type="nucleotide sequence ID" value="NZ_CP139487.1"/>
</dbReference>
<sequence>MSDYKCTLWPSGEILELNGEDTLLNQLKKAGKKIKSSCGGCATCSDCTIIVKSGEMNLTPQTFEELRLLGNVFHITKERLSCQTKVTGDVTLDISAHEKNTFTGKNEKVTVPKSTTTRLKKREDIEKEAIESKEKNQDKPSDTWYRHWEKEEGADAAGSGASNKPKKLGGNKRVKPFNFNDTDKEENDK</sequence>
<dbReference type="KEGG" id="psti:SOO65_10795"/>
<proteinExistence type="predicted"/>
<name>A0AAX4HIU9_9BACT</name>
<accession>A0AAX4HIU9</accession>
<evidence type="ECO:0000313" key="4">
    <source>
        <dbReference type="Proteomes" id="UP001324634"/>
    </source>
</evidence>
<organism evidence="3 4">
    <name type="scientific">Peredibacter starrii</name>
    <dbReference type="NCBI Taxonomy" id="28202"/>
    <lineage>
        <taxon>Bacteria</taxon>
        <taxon>Pseudomonadati</taxon>
        <taxon>Bdellovibrionota</taxon>
        <taxon>Bacteriovoracia</taxon>
        <taxon>Bacteriovoracales</taxon>
        <taxon>Bacteriovoracaceae</taxon>
        <taxon>Peredibacter</taxon>
    </lineage>
</organism>
<keyword evidence="4" id="KW-1185">Reference proteome</keyword>
<dbReference type="InterPro" id="IPR036010">
    <property type="entry name" value="2Fe-2S_ferredoxin-like_sf"/>
</dbReference>
<dbReference type="Gene3D" id="3.10.20.30">
    <property type="match status" value="1"/>
</dbReference>
<dbReference type="InterPro" id="IPR012675">
    <property type="entry name" value="Beta-grasp_dom_sf"/>
</dbReference>
<dbReference type="SUPFAM" id="SSF54292">
    <property type="entry name" value="2Fe-2S ferredoxin-like"/>
    <property type="match status" value="1"/>
</dbReference>
<evidence type="ECO:0000256" key="1">
    <source>
        <dbReference type="SAM" id="MobiDB-lite"/>
    </source>
</evidence>
<dbReference type="AlphaFoldDB" id="A0AAX4HIU9"/>
<protein>
    <submittedName>
        <fullName evidence="3">2Fe-2S iron-sulfur cluster-binding protein</fullName>
    </submittedName>
</protein>
<feature type="domain" description="2Fe-2S ferredoxin-type" evidence="2">
    <location>
        <begin position="4"/>
        <end position="98"/>
    </location>
</feature>
<dbReference type="GO" id="GO:0051536">
    <property type="term" value="F:iron-sulfur cluster binding"/>
    <property type="evidence" value="ECO:0007669"/>
    <property type="project" value="InterPro"/>
</dbReference>
<dbReference type="EMBL" id="CP139487">
    <property type="protein sequence ID" value="WPU63172.1"/>
    <property type="molecule type" value="Genomic_DNA"/>
</dbReference>
<dbReference type="PROSITE" id="PS51085">
    <property type="entry name" value="2FE2S_FER_2"/>
    <property type="match status" value="1"/>
</dbReference>
<evidence type="ECO:0000313" key="3">
    <source>
        <dbReference type="EMBL" id="WPU63172.1"/>
    </source>
</evidence>
<reference evidence="3 4" key="1">
    <citation type="submission" date="2023-11" db="EMBL/GenBank/DDBJ databases">
        <title>Peredibacter starrii A3.12.</title>
        <authorList>
            <person name="Mitchell R.J."/>
        </authorList>
    </citation>
    <scope>NUCLEOTIDE SEQUENCE [LARGE SCALE GENOMIC DNA]</scope>
    <source>
        <strain evidence="3 4">A3.12</strain>
    </source>
</reference>
<feature type="compositionally biased region" description="Basic and acidic residues" evidence="1">
    <location>
        <begin position="126"/>
        <end position="153"/>
    </location>
</feature>